<name>A0A078ALQ7_STYLE</name>
<feature type="region of interest" description="Disordered" evidence="1">
    <location>
        <begin position="642"/>
        <end position="681"/>
    </location>
</feature>
<dbReference type="EMBL" id="CCKQ01011268">
    <property type="protein sequence ID" value="CDW82811.1"/>
    <property type="molecule type" value="Genomic_DNA"/>
</dbReference>
<protein>
    <submittedName>
        <fullName evidence="2">Uncharacterized protein</fullName>
    </submittedName>
</protein>
<gene>
    <name evidence="2" type="primary">Contig152.g181</name>
    <name evidence="2" type="ORF">STYLEM_11846</name>
</gene>
<feature type="compositionally biased region" description="Polar residues" evidence="1">
    <location>
        <begin position="463"/>
        <end position="472"/>
    </location>
</feature>
<dbReference type="InParanoid" id="A0A078ALQ7"/>
<feature type="compositionally biased region" description="Low complexity" evidence="1">
    <location>
        <begin position="412"/>
        <end position="462"/>
    </location>
</feature>
<feature type="compositionally biased region" description="Low complexity" evidence="1">
    <location>
        <begin position="774"/>
        <end position="794"/>
    </location>
</feature>
<evidence type="ECO:0000313" key="2">
    <source>
        <dbReference type="EMBL" id="CDW82811.1"/>
    </source>
</evidence>
<organism evidence="2 3">
    <name type="scientific">Stylonychia lemnae</name>
    <name type="common">Ciliate</name>
    <dbReference type="NCBI Taxonomy" id="5949"/>
    <lineage>
        <taxon>Eukaryota</taxon>
        <taxon>Sar</taxon>
        <taxon>Alveolata</taxon>
        <taxon>Ciliophora</taxon>
        <taxon>Intramacronucleata</taxon>
        <taxon>Spirotrichea</taxon>
        <taxon>Stichotrichia</taxon>
        <taxon>Sporadotrichida</taxon>
        <taxon>Oxytrichidae</taxon>
        <taxon>Stylonychinae</taxon>
        <taxon>Stylonychia</taxon>
    </lineage>
</organism>
<feature type="compositionally biased region" description="Basic and acidic residues" evidence="1">
    <location>
        <begin position="867"/>
        <end position="881"/>
    </location>
</feature>
<feature type="compositionally biased region" description="Polar residues" evidence="1">
    <location>
        <begin position="668"/>
        <end position="681"/>
    </location>
</feature>
<feature type="region of interest" description="Disordered" evidence="1">
    <location>
        <begin position="772"/>
        <end position="798"/>
    </location>
</feature>
<accession>A0A078ALQ7</accession>
<feature type="region of interest" description="Disordered" evidence="1">
    <location>
        <begin position="713"/>
        <end position="745"/>
    </location>
</feature>
<feature type="compositionally biased region" description="Low complexity" evidence="1">
    <location>
        <begin position="714"/>
        <end position="741"/>
    </location>
</feature>
<sequence>MLQSKQKTPIQVQIEDFERKTTDHYNQVVVDLLKQIRDNLPNLQSLQDDLRANNFKWDILFQSLYNRLTSTIIQNSQNENKGIEEVKLQLENFRVQASQIIKIKEQVSKTKNEIEKFEFYQDNFGLRFNKSQWLKDLIMSEDSKEDNKQQFNKAHKQKLATIDDKAQDILERIKSYDEKSSKSYELNGPIQRFYERVISQQPQNYTRSKYLTKPSNSIVKKNDPQQNLEIVKDLFEIKKNNIHGTIQSARIKQQEYLKQVQENSEKVNSYMASLNFSLNEDYLLRIIDQSIQDRYQPKNMHQQLIYKIANSEYQLLQQQTLQRLMSGKECIKLSINGSQRNERLNDYFSKLKQEETKVDNKVQMDDQMDSLLLGIAPLILLPTKPIMNQSLTQLKTAQNQNQNNTTQQMQIATNTQKQQQQPPLQSQKLPQQQQQQIISQSQNKNQTQDLSQPSQWQQQQQQTHIASKKTQNLISSRALQTIEEDKREVNGTPQLDKKMPYQLGISDGGAIKLFGDFGLGGQSIHVKSNEPSGIKVEKKESYGLGGIGALNLNNQKQDEIQNDVKNISFGSKTLMKGPIDLQQKPETKKEELKPEDKKIGQFSGISIPVKSQGQAKPMEEQKKLELNINNACQTDQDKILAQSKEKDQQFQKPSPQIISGFGAATNALGPQNNKQTAQLAPSSYPNKVFGAGTSLGQKAPGLTFSSVSGGGNITTGATSQQNTQSQTTQQTQGTSLGFGSQKNATSSTIQQHQMFSTQGSLFQQPQNMFGSGFGQAQAQPFSQQQQNQPAAQFGQGSGFGAAGGSGLFGNAQPVMGFGGYNGGQQQQNTGFFGGYTTGNSGEMDFGGGIKGGGLATFNTSGPNLQDAKNKFSDPKFAKARK</sequence>
<proteinExistence type="predicted"/>
<reference evidence="2 3" key="1">
    <citation type="submission" date="2014-06" db="EMBL/GenBank/DDBJ databases">
        <authorList>
            <person name="Swart Estienne"/>
        </authorList>
    </citation>
    <scope>NUCLEOTIDE SEQUENCE [LARGE SCALE GENOMIC DNA]</scope>
    <source>
        <strain evidence="2 3">130c</strain>
    </source>
</reference>
<feature type="compositionally biased region" description="Basic and acidic residues" evidence="1">
    <location>
        <begin position="583"/>
        <end position="599"/>
    </location>
</feature>
<evidence type="ECO:0000313" key="3">
    <source>
        <dbReference type="Proteomes" id="UP000039865"/>
    </source>
</evidence>
<dbReference type="AlphaFoldDB" id="A0A078ALQ7"/>
<feature type="region of interest" description="Disordered" evidence="1">
    <location>
        <begin position="851"/>
        <end position="881"/>
    </location>
</feature>
<evidence type="ECO:0000256" key="1">
    <source>
        <dbReference type="SAM" id="MobiDB-lite"/>
    </source>
</evidence>
<dbReference type="Proteomes" id="UP000039865">
    <property type="component" value="Unassembled WGS sequence"/>
</dbReference>
<feature type="region of interest" description="Disordered" evidence="1">
    <location>
        <begin position="577"/>
        <end position="603"/>
    </location>
</feature>
<feature type="region of interest" description="Disordered" evidence="1">
    <location>
        <begin position="412"/>
        <end position="472"/>
    </location>
</feature>
<keyword evidence="3" id="KW-1185">Reference proteome</keyword>